<gene>
    <name evidence="1" type="ORF">L2E82_44509</name>
</gene>
<comment type="caution">
    <text evidence="1">The sequence shown here is derived from an EMBL/GenBank/DDBJ whole genome shotgun (WGS) entry which is preliminary data.</text>
</comment>
<proteinExistence type="predicted"/>
<name>A0ACB8ZQ06_CICIN</name>
<keyword evidence="2" id="KW-1185">Reference proteome</keyword>
<evidence type="ECO:0000313" key="2">
    <source>
        <dbReference type="Proteomes" id="UP001055811"/>
    </source>
</evidence>
<protein>
    <submittedName>
        <fullName evidence="1">Uncharacterized protein</fullName>
    </submittedName>
</protein>
<organism evidence="1 2">
    <name type="scientific">Cichorium intybus</name>
    <name type="common">Chicory</name>
    <dbReference type="NCBI Taxonomy" id="13427"/>
    <lineage>
        <taxon>Eukaryota</taxon>
        <taxon>Viridiplantae</taxon>
        <taxon>Streptophyta</taxon>
        <taxon>Embryophyta</taxon>
        <taxon>Tracheophyta</taxon>
        <taxon>Spermatophyta</taxon>
        <taxon>Magnoliopsida</taxon>
        <taxon>eudicotyledons</taxon>
        <taxon>Gunneridae</taxon>
        <taxon>Pentapetalae</taxon>
        <taxon>asterids</taxon>
        <taxon>campanulids</taxon>
        <taxon>Asterales</taxon>
        <taxon>Asteraceae</taxon>
        <taxon>Cichorioideae</taxon>
        <taxon>Cichorieae</taxon>
        <taxon>Cichoriinae</taxon>
        <taxon>Cichorium</taxon>
    </lineage>
</organism>
<accession>A0ACB8ZQ06</accession>
<sequence>MMNRLLRLLLEKNIHLLNPPPIYFSADNYSPPLPTCTSSTSTNDESAPPPPPSSDRFSSASTTDRSRQDHRLPYAYASPLTDPVKTTGSASDTPQISS</sequence>
<reference evidence="2" key="1">
    <citation type="journal article" date="2022" name="Mol. Ecol. Resour.">
        <title>The genomes of chicory, endive, great burdock and yacon provide insights into Asteraceae palaeo-polyploidization history and plant inulin production.</title>
        <authorList>
            <person name="Fan W."/>
            <person name="Wang S."/>
            <person name="Wang H."/>
            <person name="Wang A."/>
            <person name="Jiang F."/>
            <person name="Liu H."/>
            <person name="Zhao H."/>
            <person name="Xu D."/>
            <person name="Zhang Y."/>
        </authorList>
    </citation>
    <scope>NUCLEOTIDE SEQUENCE [LARGE SCALE GENOMIC DNA]</scope>
    <source>
        <strain evidence="2">cv. Punajuju</strain>
    </source>
</reference>
<dbReference type="Proteomes" id="UP001055811">
    <property type="component" value="Linkage Group LG08"/>
</dbReference>
<dbReference type="EMBL" id="CM042016">
    <property type="protein sequence ID" value="KAI3699902.1"/>
    <property type="molecule type" value="Genomic_DNA"/>
</dbReference>
<reference evidence="1 2" key="2">
    <citation type="journal article" date="2022" name="Mol. Ecol. Resour.">
        <title>The genomes of chicory, endive, great burdock and yacon provide insights into Asteraceae paleo-polyploidization history and plant inulin production.</title>
        <authorList>
            <person name="Fan W."/>
            <person name="Wang S."/>
            <person name="Wang H."/>
            <person name="Wang A."/>
            <person name="Jiang F."/>
            <person name="Liu H."/>
            <person name="Zhao H."/>
            <person name="Xu D."/>
            <person name="Zhang Y."/>
        </authorList>
    </citation>
    <scope>NUCLEOTIDE SEQUENCE [LARGE SCALE GENOMIC DNA]</scope>
    <source>
        <strain evidence="2">cv. Punajuju</strain>
        <tissue evidence="1">Leaves</tissue>
    </source>
</reference>
<evidence type="ECO:0000313" key="1">
    <source>
        <dbReference type="EMBL" id="KAI3699902.1"/>
    </source>
</evidence>